<reference evidence="1" key="1">
    <citation type="submission" date="2016-07" db="EMBL/GenBank/DDBJ databases">
        <authorList>
            <person name="Bretaudeau A."/>
        </authorList>
    </citation>
    <scope>NUCLEOTIDE SEQUENCE</scope>
    <source>
        <strain evidence="1">Rice</strain>
        <tissue evidence="1">Whole body</tissue>
    </source>
</reference>
<protein>
    <submittedName>
        <fullName evidence="1">SFRICE_000726</fullName>
    </submittedName>
</protein>
<organism evidence="1">
    <name type="scientific">Spodoptera frugiperda</name>
    <name type="common">Fall armyworm</name>
    <dbReference type="NCBI Taxonomy" id="7108"/>
    <lineage>
        <taxon>Eukaryota</taxon>
        <taxon>Metazoa</taxon>
        <taxon>Ecdysozoa</taxon>
        <taxon>Arthropoda</taxon>
        <taxon>Hexapoda</taxon>
        <taxon>Insecta</taxon>
        <taxon>Pterygota</taxon>
        <taxon>Neoptera</taxon>
        <taxon>Endopterygota</taxon>
        <taxon>Lepidoptera</taxon>
        <taxon>Glossata</taxon>
        <taxon>Ditrysia</taxon>
        <taxon>Noctuoidea</taxon>
        <taxon>Noctuidae</taxon>
        <taxon>Amphipyrinae</taxon>
        <taxon>Spodoptera</taxon>
    </lineage>
</organism>
<accession>A0A2H1W3C1</accession>
<sequence length="178" mass="19720">MVSDDAAYGGARLPISNLFTRALKTPRLYPSGNTDSGKEFHSLACGKATLRHEWAGSTGVIPRTHRKPTLQKAGNALVTPVVFWVSISASEKNRDYEPMWRIVQITRHECKSEFKFFFENPYAAQLKIGNGLTGARTYAASPRVGTVDPCSRVAGVVRTCPGAEHFYFHNQTTRSETK</sequence>
<proteinExistence type="predicted"/>
<dbReference type="EMBL" id="ODYU01006064">
    <property type="protein sequence ID" value="SOQ47595.1"/>
    <property type="molecule type" value="Genomic_DNA"/>
</dbReference>
<gene>
    <name evidence="1" type="ORF">SFRICE_000726</name>
</gene>
<name>A0A2H1W3C1_SPOFR</name>
<evidence type="ECO:0000313" key="1">
    <source>
        <dbReference type="EMBL" id="SOQ47595.1"/>
    </source>
</evidence>
<dbReference type="AlphaFoldDB" id="A0A2H1W3C1"/>